<sequence>MSDCLEPQRLSDGGGRLPESHWAGQGCQRCAVLWALWRAPAHVEGTRQADVLMFLGRGQPPRGLGRRLLYLLRKHQA</sequence>
<accession>A0A9D3YYW0</accession>
<organism evidence="1 2">
    <name type="scientific">Dreissena polymorpha</name>
    <name type="common">Zebra mussel</name>
    <name type="synonym">Mytilus polymorpha</name>
    <dbReference type="NCBI Taxonomy" id="45954"/>
    <lineage>
        <taxon>Eukaryota</taxon>
        <taxon>Metazoa</taxon>
        <taxon>Spiralia</taxon>
        <taxon>Lophotrochozoa</taxon>
        <taxon>Mollusca</taxon>
        <taxon>Bivalvia</taxon>
        <taxon>Autobranchia</taxon>
        <taxon>Heteroconchia</taxon>
        <taxon>Euheterodonta</taxon>
        <taxon>Imparidentia</taxon>
        <taxon>Neoheterodontei</taxon>
        <taxon>Myida</taxon>
        <taxon>Dreissenoidea</taxon>
        <taxon>Dreissenidae</taxon>
        <taxon>Dreissena</taxon>
    </lineage>
</organism>
<comment type="caution">
    <text evidence="1">The sequence shown here is derived from an EMBL/GenBank/DDBJ whole genome shotgun (WGS) entry which is preliminary data.</text>
</comment>
<proteinExistence type="predicted"/>
<gene>
    <name evidence="1" type="ORF">DPMN_069126</name>
</gene>
<dbReference type="EMBL" id="JAIWYP010000014">
    <property type="protein sequence ID" value="KAH3709663.1"/>
    <property type="molecule type" value="Genomic_DNA"/>
</dbReference>
<dbReference type="AlphaFoldDB" id="A0A9D3YYW0"/>
<name>A0A9D3YYW0_DREPO</name>
<keyword evidence="2" id="KW-1185">Reference proteome</keyword>
<reference evidence="1" key="1">
    <citation type="journal article" date="2019" name="bioRxiv">
        <title>The Genome of the Zebra Mussel, Dreissena polymorpha: A Resource for Invasive Species Research.</title>
        <authorList>
            <person name="McCartney M.A."/>
            <person name="Auch B."/>
            <person name="Kono T."/>
            <person name="Mallez S."/>
            <person name="Zhang Y."/>
            <person name="Obille A."/>
            <person name="Becker A."/>
            <person name="Abrahante J.E."/>
            <person name="Garbe J."/>
            <person name="Badalamenti J.P."/>
            <person name="Herman A."/>
            <person name="Mangelson H."/>
            <person name="Liachko I."/>
            <person name="Sullivan S."/>
            <person name="Sone E.D."/>
            <person name="Koren S."/>
            <person name="Silverstein K.A.T."/>
            <person name="Beckman K.B."/>
            <person name="Gohl D.M."/>
        </authorList>
    </citation>
    <scope>NUCLEOTIDE SEQUENCE</scope>
    <source>
        <strain evidence="1">Duluth1</strain>
        <tissue evidence="1">Whole animal</tissue>
    </source>
</reference>
<dbReference type="Proteomes" id="UP000828390">
    <property type="component" value="Unassembled WGS sequence"/>
</dbReference>
<protein>
    <submittedName>
        <fullName evidence="1">Uncharacterized protein</fullName>
    </submittedName>
</protein>
<evidence type="ECO:0000313" key="2">
    <source>
        <dbReference type="Proteomes" id="UP000828390"/>
    </source>
</evidence>
<reference evidence="1" key="2">
    <citation type="submission" date="2020-11" db="EMBL/GenBank/DDBJ databases">
        <authorList>
            <person name="McCartney M.A."/>
            <person name="Auch B."/>
            <person name="Kono T."/>
            <person name="Mallez S."/>
            <person name="Becker A."/>
            <person name="Gohl D.M."/>
            <person name="Silverstein K.A.T."/>
            <person name="Koren S."/>
            <person name="Bechman K.B."/>
            <person name="Herman A."/>
            <person name="Abrahante J.E."/>
            <person name="Garbe J."/>
        </authorList>
    </citation>
    <scope>NUCLEOTIDE SEQUENCE</scope>
    <source>
        <strain evidence="1">Duluth1</strain>
        <tissue evidence="1">Whole animal</tissue>
    </source>
</reference>
<evidence type="ECO:0000313" key="1">
    <source>
        <dbReference type="EMBL" id="KAH3709663.1"/>
    </source>
</evidence>